<evidence type="ECO:0000313" key="2">
    <source>
        <dbReference type="EMBL" id="CAH9127822.1"/>
    </source>
</evidence>
<dbReference type="AlphaFoldDB" id="A0AAV0EX75"/>
<sequence length="111" mass="12842">MASRSYNSGNHSSGTQAWRLQSSQIGRQRARFFGEGSAHQRPFYRSRIGDSRKLSFRSKRDFLESEHNNQAGQTDLGQRRKFAQKNIAWNESRMMKELQASKCSPRNCQSI</sequence>
<protein>
    <submittedName>
        <fullName evidence="2">Uncharacterized protein</fullName>
    </submittedName>
</protein>
<gene>
    <name evidence="2" type="ORF">CEPIT_LOCUS28620</name>
</gene>
<reference evidence="2" key="1">
    <citation type="submission" date="2022-07" db="EMBL/GenBank/DDBJ databases">
        <authorList>
            <person name="Macas J."/>
            <person name="Novak P."/>
            <person name="Neumann P."/>
        </authorList>
    </citation>
    <scope>NUCLEOTIDE SEQUENCE</scope>
</reference>
<organism evidence="2 3">
    <name type="scientific">Cuscuta epithymum</name>
    <dbReference type="NCBI Taxonomy" id="186058"/>
    <lineage>
        <taxon>Eukaryota</taxon>
        <taxon>Viridiplantae</taxon>
        <taxon>Streptophyta</taxon>
        <taxon>Embryophyta</taxon>
        <taxon>Tracheophyta</taxon>
        <taxon>Spermatophyta</taxon>
        <taxon>Magnoliopsida</taxon>
        <taxon>eudicotyledons</taxon>
        <taxon>Gunneridae</taxon>
        <taxon>Pentapetalae</taxon>
        <taxon>asterids</taxon>
        <taxon>lamiids</taxon>
        <taxon>Solanales</taxon>
        <taxon>Convolvulaceae</taxon>
        <taxon>Cuscuteae</taxon>
        <taxon>Cuscuta</taxon>
        <taxon>Cuscuta subgen. Cuscuta</taxon>
    </lineage>
</organism>
<evidence type="ECO:0000313" key="3">
    <source>
        <dbReference type="Proteomes" id="UP001152523"/>
    </source>
</evidence>
<dbReference type="Proteomes" id="UP001152523">
    <property type="component" value="Unassembled WGS sequence"/>
</dbReference>
<comment type="caution">
    <text evidence="2">The sequence shown here is derived from an EMBL/GenBank/DDBJ whole genome shotgun (WGS) entry which is preliminary data.</text>
</comment>
<proteinExistence type="predicted"/>
<feature type="region of interest" description="Disordered" evidence="1">
    <location>
        <begin position="1"/>
        <end position="23"/>
    </location>
</feature>
<dbReference type="EMBL" id="CAMAPF010000948">
    <property type="protein sequence ID" value="CAH9127822.1"/>
    <property type="molecule type" value="Genomic_DNA"/>
</dbReference>
<accession>A0AAV0EX75</accession>
<name>A0AAV0EX75_9ASTE</name>
<evidence type="ECO:0000256" key="1">
    <source>
        <dbReference type="SAM" id="MobiDB-lite"/>
    </source>
</evidence>
<keyword evidence="3" id="KW-1185">Reference proteome</keyword>